<dbReference type="InterPro" id="IPR000843">
    <property type="entry name" value="HTH_LacI"/>
</dbReference>
<keyword evidence="7" id="KW-1185">Reference proteome</keyword>
<accession>A0ABU0GME5</accession>
<dbReference type="Pfam" id="PF13377">
    <property type="entry name" value="Peripla_BP_3"/>
    <property type="match status" value="1"/>
</dbReference>
<proteinExistence type="predicted"/>
<dbReference type="InterPro" id="IPR046335">
    <property type="entry name" value="LacI/GalR-like_sensor"/>
</dbReference>
<keyword evidence="1" id="KW-0805">Transcription regulation</keyword>
<dbReference type="CDD" id="cd06267">
    <property type="entry name" value="PBP1_LacI_sugar_binding-like"/>
    <property type="match status" value="1"/>
</dbReference>
<dbReference type="CDD" id="cd01392">
    <property type="entry name" value="HTH_LacI"/>
    <property type="match status" value="1"/>
</dbReference>
<evidence type="ECO:0000313" key="6">
    <source>
        <dbReference type="EMBL" id="MDQ0425901.1"/>
    </source>
</evidence>
<organism evidence="6 7">
    <name type="scientific">Cellulomonas iranensis</name>
    <dbReference type="NCBI Taxonomy" id="76862"/>
    <lineage>
        <taxon>Bacteria</taxon>
        <taxon>Bacillati</taxon>
        <taxon>Actinomycetota</taxon>
        <taxon>Actinomycetes</taxon>
        <taxon>Micrococcales</taxon>
        <taxon>Cellulomonadaceae</taxon>
        <taxon>Cellulomonas</taxon>
    </lineage>
</organism>
<dbReference type="SUPFAM" id="SSF53822">
    <property type="entry name" value="Periplasmic binding protein-like I"/>
    <property type="match status" value="1"/>
</dbReference>
<keyword evidence="2" id="KW-0238">DNA-binding</keyword>
<dbReference type="InterPro" id="IPR010982">
    <property type="entry name" value="Lambda_DNA-bd_dom_sf"/>
</dbReference>
<dbReference type="Pfam" id="PF00356">
    <property type="entry name" value="LacI"/>
    <property type="match status" value="1"/>
</dbReference>
<dbReference type="RefSeq" id="WP_070319059.1">
    <property type="nucleotide sequence ID" value="NZ_JAUSVM010000001.1"/>
</dbReference>
<comment type="caution">
    <text evidence="6">The sequence shown here is derived from an EMBL/GenBank/DDBJ whole genome shotgun (WGS) entry which is preliminary data.</text>
</comment>
<name>A0ABU0GME5_9CELL</name>
<feature type="region of interest" description="Disordered" evidence="4">
    <location>
        <begin position="310"/>
        <end position="350"/>
    </location>
</feature>
<dbReference type="Proteomes" id="UP001240250">
    <property type="component" value="Unassembled WGS sequence"/>
</dbReference>
<dbReference type="PROSITE" id="PS50932">
    <property type="entry name" value="HTH_LACI_2"/>
    <property type="match status" value="1"/>
</dbReference>
<gene>
    <name evidence="6" type="ORF">JO380_002282</name>
</gene>
<sequence length="350" mass="36078">MAVRRQPTLRDIAAAAGVAVSTASRALTRPGRVNADTAERVMAVAKELGYIPSASARALLSGRTSTVALVLPDVTNPVFFGLVRGTSARLRESGYVQVLADTEESVEVEADTLRKLRGQVDGAVLAASRLTDEQIAAAAADLALVVVNRTIPGTPGVLLDTAGGMVQAIEHLAALGHTRIAYAGGPATSWSDRRRREALVPAAERLGVELVVHGPYSPVRDSGPAAADAALAAGVTAVMAFNDLLAFGILERLDALGVDVPGRMSVTGCDDIFGSDLVRPALTTVRSPVERAGRMAADLLLARLDGDGNGAHDADGDAQDDADAEGAVTAEPVLMPTDLVQRASTGRPTA</sequence>
<dbReference type="SUPFAM" id="SSF47413">
    <property type="entry name" value="lambda repressor-like DNA-binding domains"/>
    <property type="match status" value="1"/>
</dbReference>
<dbReference type="PANTHER" id="PTHR30146">
    <property type="entry name" value="LACI-RELATED TRANSCRIPTIONAL REPRESSOR"/>
    <property type="match status" value="1"/>
</dbReference>
<evidence type="ECO:0000256" key="2">
    <source>
        <dbReference type="ARBA" id="ARBA00023125"/>
    </source>
</evidence>
<protein>
    <submittedName>
        <fullName evidence="6">LacI family transcriptional regulator/LacI family repressor for deo operon, udp, cdd, tsx, nupC, and nupG</fullName>
    </submittedName>
</protein>
<evidence type="ECO:0000256" key="1">
    <source>
        <dbReference type="ARBA" id="ARBA00023015"/>
    </source>
</evidence>
<dbReference type="PANTHER" id="PTHR30146:SF138">
    <property type="entry name" value="TRANSCRIPTIONAL REGULATORY PROTEIN"/>
    <property type="match status" value="1"/>
</dbReference>
<keyword evidence="3" id="KW-0804">Transcription</keyword>
<dbReference type="SMART" id="SM00354">
    <property type="entry name" value="HTH_LACI"/>
    <property type="match status" value="1"/>
</dbReference>
<dbReference type="EMBL" id="JAUSVM010000001">
    <property type="protein sequence ID" value="MDQ0425901.1"/>
    <property type="molecule type" value="Genomic_DNA"/>
</dbReference>
<feature type="domain" description="HTH lacI-type" evidence="5">
    <location>
        <begin position="7"/>
        <end position="61"/>
    </location>
</feature>
<evidence type="ECO:0000313" key="7">
    <source>
        <dbReference type="Proteomes" id="UP001240250"/>
    </source>
</evidence>
<reference evidence="6 7" key="1">
    <citation type="submission" date="2023-07" db="EMBL/GenBank/DDBJ databases">
        <title>Sequencing the genomes of 1000 actinobacteria strains.</title>
        <authorList>
            <person name="Klenk H.-P."/>
        </authorList>
    </citation>
    <scope>NUCLEOTIDE SEQUENCE [LARGE SCALE GENOMIC DNA]</scope>
    <source>
        <strain evidence="6 7">DSM 14785</strain>
    </source>
</reference>
<dbReference type="Gene3D" id="1.10.260.40">
    <property type="entry name" value="lambda repressor-like DNA-binding domains"/>
    <property type="match status" value="1"/>
</dbReference>
<evidence type="ECO:0000256" key="3">
    <source>
        <dbReference type="ARBA" id="ARBA00023163"/>
    </source>
</evidence>
<evidence type="ECO:0000256" key="4">
    <source>
        <dbReference type="SAM" id="MobiDB-lite"/>
    </source>
</evidence>
<dbReference type="Gene3D" id="3.40.50.2300">
    <property type="match status" value="2"/>
</dbReference>
<evidence type="ECO:0000259" key="5">
    <source>
        <dbReference type="PROSITE" id="PS50932"/>
    </source>
</evidence>
<dbReference type="InterPro" id="IPR028082">
    <property type="entry name" value="Peripla_BP_I"/>
</dbReference>